<keyword evidence="2" id="KW-0378">Hydrolase</keyword>
<evidence type="ECO:0000313" key="5">
    <source>
        <dbReference type="EMBL" id="RKP39570.1"/>
    </source>
</evidence>
<dbReference type="EMBL" id="ML002261">
    <property type="protein sequence ID" value="RKP39570.1"/>
    <property type="molecule type" value="Genomic_DNA"/>
</dbReference>
<feature type="compositionally biased region" description="Polar residues" evidence="3">
    <location>
        <begin position="165"/>
        <end position="183"/>
    </location>
</feature>
<evidence type="ECO:0000313" key="6">
    <source>
        <dbReference type="Proteomes" id="UP000268162"/>
    </source>
</evidence>
<dbReference type="Gene3D" id="3.60.10.10">
    <property type="entry name" value="Endonuclease/exonuclease/phosphatase"/>
    <property type="match status" value="1"/>
</dbReference>
<protein>
    <submittedName>
        <fullName evidence="5">Endonuclease/exonuclease/phosphatase</fullName>
    </submittedName>
</protein>
<dbReference type="InterPro" id="IPR050410">
    <property type="entry name" value="CCR4/nocturin_mRNA_transcr"/>
</dbReference>
<proteinExistence type="inferred from homology"/>
<name>A0A4Q0A2Y7_9FUNG</name>
<sequence length="469" mass="53292">MTTAPLSTAARRMLAIPEAARSVGPMSSFKFMTWNALAQTLVRRELYPYCTKAQLKWKSRKQRLLAEFEFYRPDVACFQEIDRDFWLTDWAPVLDKLSYHWRFFGYPTKNHGCCLVWRSDTWSCLDYRPVLIDQSQTVANYVLTTDNVAQVAVLCRHAEGVKAAENQNESHTSTFQPSASADSAQAHAFTSEPSWSPRSIIPPGGEALIVSNTHLYWNPQGGFNRLAQGLVIHRTIAELNQPHQNQLPVVMAGDFNTTPVEGLYPALHHQLDAPGLVSNLMNYLRRDPRLFTLRYDPDQRLYLNDSQTELPDPAAQPLSTQDHAHLSLEQQNALVCALLDGYRKYPPARSVYQNYDQCDPAHFEPIPEPVHRELNDLTETLVIYQADEWHGEPRFSTFTQFRSLLDYIMVLDPPSQTDNISAETVIRPLALLSIPKEELLVPGLPNDSFPSDHLSLLADLGFFRNGPRD</sequence>
<dbReference type="AlphaFoldDB" id="A0A4Q0A2Y7"/>
<dbReference type="OrthoDB" id="428734at2759"/>
<dbReference type="Pfam" id="PF03372">
    <property type="entry name" value="Exo_endo_phos"/>
    <property type="match status" value="1"/>
</dbReference>
<dbReference type="PANTHER" id="PTHR12121">
    <property type="entry name" value="CARBON CATABOLITE REPRESSOR PROTEIN 4"/>
    <property type="match status" value="1"/>
</dbReference>
<dbReference type="Proteomes" id="UP000268162">
    <property type="component" value="Unassembled WGS sequence"/>
</dbReference>
<evidence type="ECO:0000256" key="3">
    <source>
        <dbReference type="SAM" id="MobiDB-lite"/>
    </source>
</evidence>
<keyword evidence="5" id="KW-0269">Exonuclease</keyword>
<dbReference type="SUPFAM" id="SSF56219">
    <property type="entry name" value="DNase I-like"/>
    <property type="match status" value="1"/>
</dbReference>
<reference evidence="6" key="1">
    <citation type="journal article" date="2018" name="Nat. Microbiol.">
        <title>Leveraging single-cell genomics to expand the fungal tree of life.</title>
        <authorList>
            <person name="Ahrendt S.R."/>
            <person name="Quandt C.A."/>
            <person name="Ciobanu D."/>
            <person name="Clum A."/>
            <person name="Salamov A."/>
            <person name="Andreopoulos B."/>
            <person name="Cheng J.F."/>
            <person name="Woyke T."/>
            <person name="Pelin A."/>
            <person name="Henrissat B."/>
            <person name="Reynolds N.K."/>
            <person name="Benny G.L."/>
            <person name="Smith M.E."/>
            <person name="James T.Y."/>
            <person name="Grigoriev I.V."/>
        </authorList>
    </citation>
    <scope>NUCLEOTIDE SEQUENCE [LARGE SCALE GENOMIC DNA]</scope>
    <source>
        <strain evidence="6">RSA 468</strain>
    </source>
</reference>
<accession>A0A4Q0A2Y7</accession>
<evidence type="ECO:0000256" key="1">
    <source>
        <dbReference type="ARBA" id="ARBA00010774"/>
    </source>
</evidence>
<evidence type="ECO:0000256" key="2">
    <source>
        <dbReference type="ARBA" id="ARBA00022801"/>
    </source>
</evidence>
<dbReference type="GO" id="GO:0004519">
    <property type="term" value="F:endonuclease activity"/>
    <property type="evidence" value="ECO:0007669"/>
    <property type="project" value="UniProtKB-KW"/>
</dbReference>
<dbReference type="GO" id="GO:0006139">
    <property type="term" value="P:nucleobase-containing compound metabolic process"/>
    <property type="evidence" value="ECO:0007669"/>
    <property type="project" value="UniProtKB-ARBA"/>
</dbReference>
<dbReference type="GO" id="GO:0000175">
    <property type="term" value="F:3'-5'-RNA exonuclease activity"/>
    <property type="evidence" value="ECO:0007669"/>
    <property type="project" value="TreeGrafter"/>
</dbReference>
<feature type="region of interest" description="Disordered" evidence="3">
    <location>
        <begin position="164"/>
        <end position="188"/>
    </location>
</feature>
<keyword evidence="5" id="KW-0540">Nuclease</keyword>
<dbReference type="InterPro" id="IPR005135">
    <property type="entry name" value="Endo/exonuclease/phosphatase"/>
</dbReference>
<evidence type="ECO:0000259" key="4">
    <source>
        <dbReference type="Pfam" id="PF03372"/>
    </source>
</evidence>
<keyword evidence="5" id="KW-0255">Endonuclease</keyword>
<feature type="domain" description="Endonuclease/exonuclease/phosphatase" evidence="4">
    <location>
        <begin position="32"/>
        <end position="285"/>
    </location>
</feature>
<organism evidence="5 6">
    <name type="scientific">Dimargaris cristalligena</name>
    <dbReference type="NCBI Taxonomy" id="215637"/>
    <lineage>
        <taxon>Eukaryota</taxon>
        <taxon>Fungi</taxon>
        <taxon>Fungi incertae sedis</taxon>
        <taxon>Zoopagomycota</taxon>
        <taxon>Kickxellomycotina</taxon>
        <taxon>Dimargaritomycetes</taxon>
        <taxon>Dimargaritales</taxon>
        <taxon>Dimargaritaceae</taxon>
        <taxon>Dimargaris</taxon>
    </lineage>
</organism>
<keyword evidence="6" id="KW-1185">Reference proteome</keyword>
<dbReference type="PANTHER" id="PTHR12121:SF45">
    <property type="entry name" value="NOCTURNIN"/>
    <property type="match status" value="1"/>
</dbReference>
<gene>
    <name evidence="5" type="ORF">BJ085DRAFT_31247</name>
</gene>
<dbReference type="InterPro" id="IPR036691">
    <property type="entry name" value="Endo/exonu/phosph_ase_sf"/>
</dbReference>
<comment type="similarity">
    <text evidence="1">Belongs to the CCR4/nocturin family.</text>
</comment>